<dbReference type="EMBL" id="CP000527">
    <property type="protein sequence ID" value="ABM27395.1"/>
    <property type="molecule type" value="Genomic_DNA"/>
</dbReference>
<accession>A0A0H3A4K0</accession>
<protein>
    <recommendedName>
        <fullName evidence="3">Capsule polysaccharide biosynthesis protein</fullName>
    </recommendedName>
</protein>
<gene>
    <name evidence="1" type="ordered locus">Dvul_0372</name>
</gene>
<organism evidence="1 2">
    <name type="scientific">Nitratidesulfovibrio vulgaris (strain DP4)</name>
    <name type="common">Desulfovibrio vulgaris</name>
    <dbReference type="NCBI Taxonomy" id="391774"/>
    <lineage>
        <taxon>Bacteria</taxon>
        <taxon>Pseudomonadati</taxon>
        <taxon>Thermodesulfobacteriota</taxon>
        <taxon>Desulfovibrionia</taxon>
        <taxon>Desulfovibrionales</taxon>
        <taxon>Desulfovibrionaceae</taxon>
        <taxon>Nitratidesulfovibrio</taxon>
    </lineage>
</organism>
<evidence type="ECO:0000313" key="1">
    <source>
        <dbReference type="EMBL" id="ABM27395.1"/>
    </source>
</evidence>
<reference evidence="2" key="1">
    <citation type="journal article" date="2009" name="Environ. Microbiol.">
        <title>Contribution of mobile genetic elements to Desulfovibrio vulgaris genome plasticity.</title>
        <authorList>
            <person name="Walker C.B."/>
            <person name="Stolyar S."/>
            <person name="Chivian D."/>
            <person name="Pinel N."/>
            <person name="Gabster J.A."/>
            <person name="Dehal P.S."/>
            <person name="He Z."/>
            <person name="Yang Z.K."/>
            <person name="Yen H.C."/>
            <person name="Zhou J."/>
            <person name="Wall J.D."/>
            <person name="Hazen T.C."/>
            <person name="Arkin A.P."/>
            <person name="Stahl D.A."/>
        </authorList>
    </citation>
    <scope>NUCLEOTIDE SEQUENCE [LARGE SCALE GENOMIC DNA]</scope>
    <source>
        <strain evidence="2">DP4</strain>
    </source>
</reference>
<evidence type="ECO:0008006" key="3">
    <source>
        <dbReference type="Google" id="ProtNLM"/>
    </source>
</evidence>
<name>A0A0H3A4K0_NITV4</name>
<dbReference type="AlphaFoldDB" id="A0A0H3A4K0"/>
<dbReference type="Proteomes" id="UP000009173">
    <property type="component" value="Chromosome"/>
</dbReference>
<dbReference type="RefSeq" id="WP_011791577.1">
    <property type="nucleotide sequence ID" value="NC_008751.1"/>
</dbReference>
<dbReference type="KEGG" id="dvl:Dvul_0372"/>
<sequence>MRLFAASGAPGTLVCLARMLLDGAFSDVEWRLGCPPALRGWLSRALGAEAGPKGHLPDGDLIEERLVDLPDVEASHRDATLGRLLEGVDTVLVGTDLGLCIDERLATVARGAGLPVHYYIDFATCIPERVAQMHPGPGTVLAPGVKVAEDLLRAGCPMPVTDCGHPEFERLLAVDAAASRVAAERVRRAAGLPDDTLLVAYFSQPFSDHRAVYHDAHLDFLDSGRLGYDELSIYDAVAATLSRRSRPAALFVQPHPRETPGKYASRMEARAAGVLHRAMWGGTKDELLLAADVVLGMQSTVLVEAVYLGRPVASLDIGAAYGGAGKEASPFDAASWGVACIGDMATLQAGLDDVRRLLPASRNPLGIRPGCAARLAQVLCGGATTPRGVAAAKGAA</sequence>
<dbReference type="HOGENOM" id="CLU_695852_0_0_7"/>
<evidence type="ECO:0000313" key="2">
    <source>
        <dbReference type="Proteomes" id="UP000009173"/>
    </source>
</evidence>
<proteinExistence type="predicted"/>